<dbReference type="InterPro" id="IPR042869">
    <property type="entry name" value="ARHGAP11A/B"/>
</dbReference>
<name>A0A3Q3H362_KRYMA</name>
<dbReference type="SMART" id="SM00324">
    <property type="entry name" value="RhoGAP"/>
    <property type="match status" value="1"/>
</dbReference>
<protein>
    <submittedName>
        <fullName evidence="2">Rho GTPase activating protein 11B</fullName>
    </submittedName>
</protein>
<dbReference type="Pfam" id="PF00620">
    <property type="entry name" value="RhoGAP"/>
    <property type="match status" value="1"/>
</dbReference>
<dbReference type="SUPFAM" id="SSF48350">
    <property type="entry name" value="GTPase activation domain, GAP"/>
    <property type="match status" value="1"/>
</dbReference>
<dbReference type="OMA" id="MDSMEFL"/>
<evidence type="ECO:0000313" key="3">
    <source>
        <dbReference type="Proteomes" id="UP000264800"/>
    </source>
</evidence>
<dbReference type="Ensembl" id="ENSKMAT00000030322.1">
    <property type="protein sequence ID" value="ENSKMAP00000029952.1"/>
    <property type="gene ID" value="ENSKMAG00000022140.1"/>
</dbReference>
<dbReference type="GO" id="GO:0007165">
    <property type="term" value="P:signal transduction"/>
    <property type="evidence" value="ECO:0007669"/>
    <property type="project" value="InterPro"/>
</dbReference>
<dbReference type="GeneTree" id="ENSGT00940000155312"/>
<dbReference type="Proteomes" id="UP000264800">
    <property type="component" value="Unplaced"/>
</dbReference>
<proteinExistence type="predicted"/>
<dbReference type="Gene3D" id="1.10.555.10">
    <property type="entry name" value="Rho GTPase activation protein"/>
    <property type="match status" value="1"/>
</dbReference>
<feature type="domain" description="Rho-GAP" evidence="1">
    <location>
        <begin position="41"/>
        <end position="228"/>
    </location>
</feature>
<evidence type="ECO:0000313" key="2">
    <source>
        <dbReference type="Ensembl" id="ENSKMAP00000029952.1"/>
    </source>
</evidence>
<reference evidence="2" key="1">
    <citation type="submission" date="2025-08" db="UniProtKB">
        <authorList>
            <consortium name="Ensembl"/>
        </authorList>
    </citation>
    <scope>IDENTIFICATION</scope>
</reference>
<keyword evidence="3" id="KW-1185">Reference proteome</keyword>
<organism evidence="2 3">
    <name type="scientific">Kryptolebias marmoratus</name>
    <name type="common">Mangrove killifish</name>
    <name type="synonym">Rivulus marmoratus</name>
    <dbReference type="NCBI Taxonomy" id="37003"/>
    <lineage>
        <taxon>Eukaryota</taxon>
        <taxon>Metazoa</taxon>
        <taxon>Chordata</taxon>
        <taxon>Craniata</taxon>
        <taxon>Vertebrata</taxon>
        <taxon>Euteleostomi</taxon>
        <taxon>Actinopterygii</taxon>
        <taxon>Neopterygii</taxon>
        <taxon>Teleostei</taxon>
        <taxon>Neoteleostei</taxon>
        <taxon>Acanthomorphata</taxon>
        <taxon>Ovalentaria</taxon>
        <taxon>Atherinomorphae</taxon>
        <taxon>Cyprinodontiformes</taxon>
        <taxon>Rivulidae</taxon>
        <taxon>Kryptolebias</taxon>
    </lineage>
</organism>
<reference evidence="2" key="2">
    <citation type="submission" date="2025-09" db="UniProtKB">
        <authorList>
            <consortium name="Ensembl"/>
        </authorList>
    </citation>
    <scope>IDENTIFICATION</scope>
</reference>
<dbReference type="STRING" id="37003.ENSKMAP00000029952"/>
<evidence type="ECO:0000259" key="1">
    <source>
        <dbReference type="PROSITE" id="PS50238"/>
    </source>
</evidence>
<dbReference type="InterPro" id="IPR000198">
    <property type="entry name" value="RhoGAP_dom"/>
</dbReference>
<dbReference type="PANTHER" id="PTHR15670:SF4">
    <property type="entry name" value="RHO GTPASE-ACTIVATING PROTEIN 11A"/>
    <property type="match status" value="1"/>
</dbReference>
<sequence length="416" mass="46856">MKASDSNVIRFHLQVLYGISVKGFEKKKDKLIFSGAKVFGAPLENLPRRYSPEFGLVPCFLVEACCFLLERAGTVGLFRKPGSLPRIKNLRAKLNDGERCPSTAFPYDVATLIKQFCRELPEPLFPSKLHAALLKAQGLSDLQDRMAALQLLSCLLPARNSSCLYYLFDFLCKVSKRCADNLMTSSNLATVFAPCLLPPPNKAEMSEGRLKLRVLVLQTFIENPHLFGVIPKDVMDSMEFLMNFHFLKDVNAKKGNQKNHAFKGKKQQKLQKFKRLKFLIDPHFLIHAVIRSVKTVSWIQGRSKLRRGISEPRRLSSGDKSKLRRSLGLDSFPNIQLFRACVLHPGKCSVKQEVFLSLSLSPAGRHDTKLFLDQGFRPAAAVTDGLNPADKELSRHPVLTAVEKLQLANWRRRSAP</sequence>
<dbReference type="PANTHER" id="PTHR15670">
    <property type="entry name" value="RHO GTPASE ACTIVATING PROTEIN 11A"/>
    <property type="match status" value="1"/>
</dbReference>
<dbReference type="AlphaFoldDB" id="A0A3Q3H362"/>
<dbReference type="PROSITE" id="PS50238">
    <property type="entry name" value="RHOGAP"/>
    <property type="match status" value="1"/>
</dbReference>
<accession>A0A3Q3H362</accession>
<dbReference type="InterPro" id="IPR008936">
    <property type="entry name" value="Rho_GTPase_activation_prot"/>
</dbReference>
<dbReference type="GO" id="GO:0005096">
    <property type="term" value="F:GTPase activator activity"/>
    <property type="evidence" value="ECO:0007669"/>
    <property type="project" value="TreeGrafter"/>
</dbReference>